<keyword evidence="3" id="KW-1185">Reference proteome</keyword>
<gene>
    <name evidence="2" type="ORF">CKO40_20655</name>
</gene>
<dbReference type="Pfam" id="PF13692">
    <property type="entry name" value="Glyco_trans_1_4"/>
    <property type="match status" value="1"/>
</dbReference>
<protein>
    <submittedName>
        <fullName evidence="2">Uncharacterized protein</fullName>
    </submittedName>
</protein>
<dbReference type="EMBL" id="NRSJ01000054">
    <property type="protein sequence ID" value="MBK1706882.1"/>
    <property type="molecule type" value="Genomic_DNA"/>
</dbReference>
<dbReference type="PANTHER" id="PTHR12526:SF622">
    <property type="entry name" value="GLYCOSYLTRANSFERASE (GROUP I)"/>
    <property type="match status" value="1"/>
</dbReference>
<dbReference type="AlphaFoldDB" id="A0AAJ0XCH1"/>
<proteinExistence type="predicted"/>
<reference evidence="2" key="2">
    <citation type="journal article" date="2020" name="Microorganisms">
        <title>Osmotic Adaptation and Compatible Solute Biosynthesis of Phototrophic Bacteria as Revealed from Genome Analyses.</title>
        <authorList>
            <person name="Imhoff J.F."/>
            <person name="Rahn T."/>
            <person name="Kunzel S."/>
            <person name="Keller A."/>
            <person name="Neulinger S.C."/>
        </authorList>
    </citation>
    <scope>NUCLEOTIDE SEQUENCE</scope>
    <source>
        <strain evidence="2">DSM 11080</strain>
    </source>
</reference>
<accession>A0AAJ0XCH1</accession>
<evidence type="ECO:0000313" key="2">
    <source>
        <dbReference type="EMBL" id="MBK1706882.1"/>
    </source>
</evidence>
<dbReference type="Gene3D" id="3.40.50.2000">
    <property type="entry name" value="Glycogen Phosphorylase B"/>
    <property type="match status" value="2"/>
</dbReference>
<evidence type="ECO:0000313" key="3">
    <source>
        <dbReference type="Proteomes" id="UP001296776"/>
    </source>
</evidence>
<name>A0AAJ0XCH1_9GAMM</name>
<sequence length="466" mass="51143">MQGTRGTPWTDTGPFQCLGHSLIMSRKGDGKTRRIAHTGGASQDAAPPRPSSADRGEAPSESAFLARESAPPPKGRRKNGSILMVNLVDIMSHEGGGHHQMALMRGWRRAGLKVRMIAPRRHPSRVVTADHIVRSWAPSRLSGIPGILDAIPQMFYIVTERWRNKAATLYVRANALTFLQVSLARLLGMFTVVEHNSWLASERRSRGGGSLACWVEGVFQVWSARMGHLSRCVTPGIGMLLRDAGTRAEKIIVIGNGTDLDHFSVIDRDTAMRATGLDPGVTWLGFIGLLSPWQGVETAIAALPTLLTRYSVGLVIAGDGPERARLEQRVRDLNLQDNVIFLGWVNRDDANTVINAFDIALAPFTRRRNAEIGVSALKLRDYAAAGRFVVASDIPGVRDLSETGWLFTHEPDNAADLARAVTSVLEARHTWPEARQRARAHAEAHFGWDVIADGLAERLVARKRRL</sequence>
<evidence type="ECO:0000256" key="1">
    <source>
        <dbReference type="SAM" id="MobiDB-lite"/>
    </source>
</evidence>
<dbReference type="PANTHER" id="PTHR12526">
    <property type="entry name" value="GLYCOSYLTRANSFERASE"/>
    <property type="match status" value="1"/>
</dbReference>
<comment type="caution">
    <text evidence="2">The sequence shown here is derived from an EMBL/GenBank/DDBJ whole genome shotgun (WGS) entry which is preliminary data.</text>
</comment>
<reference evidence="2" key="1">
    <citation type="submission" date="2017-08" db="EMBL/GenBank/DDBJ databases">
        <authorList>
            <person name="Imhoff J.F."/>
            <person name="Rahn T."/>
            <person name="Kuenzel S."/>
            <person name="Neulinger S.C."/>
        </authorList>
    </citation>
    <scope>NUCLEOTIDE SEQUENCE</scope>
    <source>
        <strain evidence="2">DSM 11080</strain>
    </source>
</reference>
<organism evidence="2 3">
    <name type="scientific">Halochromatium glycolicum</name>
    <dbReference type="NCBI Taxonomy" id="85075"/>
    <lineage>
        <taxon>Bacteria</taxon>
        <taxon>Pseudomonadati</taxon>
        <taxon>Pseudomonadota</taxon>
        <taxon>Gammaproteobacteria</taxon>
        <taxon>Chromatiales</taxon>
        <taxon>Chromatiaceae</taxon>
        <taxon>Halochromatium</taxon>
    </lineage>
</organism>
<feature type="region of interest" description="Disordered" evidence="1">
    <location>
        <begin position="24"/>
        <end position="78"/>
    </location>
</feature>
<dbReference type="Proteomes" id="UP001296776">
    <property type="component" value="Unassembled WGS sequence"/>
</dbReference>
<dbReference type="SUPFAM" id="SSF53756">
    <property type="entry name" value="UDP-Glycosyltransferase/glycogen phosphorylase"/>
    <property type="match status" value="1"/>
</dbReference>